<reference evidence="5" key="1">
    <citation type="journal article" date="2020" name="Microorganisms">
        <title>Complete Genome of a Member of a New Bacterial Lineage in the Microgenomates Group Reveals an Unusual Nucleotide Composition Disparity Between Two Strands of DNA and Limited Metabolic Potential.</title>
        <authorList>
            <person name="Kadnikov V.V."/>
            <person name="Mardanov A.V."/>
            <person name="Beletsky A.V."/>
            <person name="Karnachuk O.V."/>
            <person name="Ravin N.V."/>
        </authorList>
    </citation>
    <scope>NUCLEOTIDE SEQUENCE [LARGE SCALE GENOMIC DNA]</scope>
</reference>
<accession>A0A857N802</accession>
<keyword evidence="1 4" id="KW-0808">Transferase</keyword>
<feature type="domain" description="Glycosyltransferase subfamily 4-like N-terminal" evidence="3">
    <location>
        <begin position="17"/>
        <end position="136"/>
    </location>
</feature>
<evidence type="ECO:0000256" key="1">
    <source>
        <dbReference type="ARBA" id="ARBA00022679"/>
    </source>
</evidence>
<dbReference type="RefSeq" id="WP_161931868.1">
    <property type="nucleotide sequence ID" value="NZ_CP047901.1"/>
</dbReference>
<dbReference type="SUPFAM" id="SSF53756">
    <property type="entry name" value="UDP-Glycosyltransferase/glycogen phosphorylase"/>
    <property type="match status" value="1"/>
</dbReference>
<dbReference type="Pfam" id="PF13439">
    <property type="entry name" value="Glyco_transf_4"/>
    <property type="match status" value="1"/>
</dbReference>
<sequence>MSPLRVHIPTDSRSTGRGIGFYTANLIDALKKIKDIKLVDTQPDLIHYPYFDLFYPTLNPTENIPSIVTIHDVTPLVLSRFYPKGIKGRFNLFKQKQALKRVTAVITDSNNSRQDIIKHLRVPENKIHVTPLAVDPFYAKPVSSKAISEVKAKYSLPDVFLLYVGGVNPNKNLPRLITAVTKLNLPLVLVGSEFTRPTPPISSLKAKLGLQSVHPELKDLRFIKHSLETNPLLHALGFVSNQDLSAIYRLALAYCQPSLYEGFGLPVLEAMSAGCLIVGSNQSSLPEIYPPQAITFDPKSTQSMLNALKKVIGLKPKDRETLIKLGLERSKDFSWDATARLTATVYSLAKNT</sequence>
<protein>
    <submittedName>
        <fullName evidence="4">Glycosyl transferase group 1</fullName>
    </submittedName>
</protein>
<gene>
    <name evidence="4" type="ORF">MICH65_0508</name>
</gene>
<evidence type="ECO:0000313" key="4">
    <source>
        <dbReference type="EMBL" id="QHO63489.1"/>
    </source>
</evidence>
<dbReference type="CDD" id="cd03809">
    <property type="entry name" value="GT4_MtfB-like"/>
    <property type="match status" value="1"/>
</dbReference>
<feature type="domain" description="Glycosyl transferase family 1" evidence="2">
    <location>
        <begin position="158"/>
        <end position="324"/>
    </location>
</feature>
<dbReference type="PANTHER" id="PTHR46401:SF2">
    <property type="entry name" value="GLYCOSYLTRANSFERASE WBBK-RELATED"/>
    <property type="match status" value="1"/>
</dbReference>
<dbReference type="GO" id="GO:0016757">
    <property type="term" value="F:glycosyltransferase activity"/>
    <property type="evidence" value="ECO:0007669"/>
    <property type="project" value="InterPro"/>
</dbReference>
<evidence type="ECO:0000259" key="2">
    <source>
        <dbReference type="Pfam" id="PF00534"/>
    </source>
</evidence>
<dbReference type="InterPro" id="IPR028098">
    <property type="entry name" value="Glyco_trans_4-like_N"/>
</dbReference>
<dbReference type="EMBL" id="CP047901">
    <property type="protein sequence ID" value="QHO63489.1"/>
    <property type="molecule type" value="Genomic_DNA"/>
</dbReference>
<dbReference type="AlphaFoldDB" id="A0A857N802"/>
<name>A0A857N802_9BACT</name>
<evidence type="ECO:0000259" key="3">
    <source>
        <dbReference type="Pfam" id="PF13439"/>
    </source>
</evidence>
<dbReference type="KEGG" id="caqa:MICH65_0508"/>
<keyword evidence="5" id="KW-1185">Reference proteome</keyword>
<proteinExistence type="predicted"/>
<dbReference type="GO" id="GO:0009103">
    <property type="term" value="P:lipopolysaccharide biosynthetic process"/>
    <property type="evidence" value="ECO:0007669"/>
    <property type="project" value="TreeGrafter"/>
</dbReference>
<dbReference type="InterPro" id="IPR001296">
    <property type="entry name" value="Glyco_trans_1"/>
</dbReference>
<dbReference type="Proteomes" id="UP000463983">
    <property type="component" value="Chromosome"/>
</dbReference>
<dbReference type="Gene3D" id="3.40.50.2000">
    <property type="entry name" value="Glycogen Phosphorylase B"/>
    <property type="match status" value="2"/>
</dbReference>
<evidence type="ECO:0000313" key="5">
    <source>
        <dbReference type="Proteomes" id="UP000463983"/>
    </source>
</evidence>
<dbReference type="Pfam" id="PF00534">
    <property type="entry name" value="Glycos_transf_1"/>
    <property type="match status" value="1"/>
</dbReference>
<dbReference type="PANTHER" id="PTHR46401">
    <property type="entry name" value="GLYCOSYLTRANSFERASE WBBK-RELATED"/>
    <property type="match status" value="1"/>
</dbReference>
<organism evidence="4 5">
    <name type="scientific">Candidatus Chazhemtobacterium aquaticus</name>
    <dbReference type="NCBI Taxonomy" id="2715735"/>
    <lineage>
        <taxon>Bacteria</taxon>
        <taxon>Candidatus Chazhemtobacteraceae</taxon>
        <taxon>Candidatus Chazhemtobacterium</taxon>
    </lineage>
</organism>